<dbReference type="EMBL" id="FUXK01000009">
    <property type="protein sequence ID" value="SJZ75641.1"/>
    <property type="molecule type" value="Genomic_DNA"/>
</dbReference>
<reference evidence="2 3" key="1">
    <citation type="submission" date="2017-02" db="EMBL/GenBank/DDBJ databases">
        <authorList>
            <person name="Peterson S.W."/>
        </authorList>
    </citation>
    <scope>NUCLEOTIDE SEQUENCE [LARGE SCALE GENOMIC DNA]</scope>
    <source>
        <strain evidence="2 3">ATCC 43324</strain>
    </source>
</reference>
<gene>
    <name evidence="2" type="ORF">SAMN02745202_00991</name>
</gene>
<evidence type="ECO:0000313" key="2">
    <source>
        <dbReference type="EMBL" id="SJZ75641.1"/>
    </source>
</evidence>
<dbReference type="SUPFAM" id="SSF103256">
    <property type="entry name" value="Hypothetical protein TM0160"/>
    <property type="match status" value="1"/>
</dbReference>
<dbReference type="RefSeq" id="WP_025070460.1">
    <property type="nucleotide sequence ID" value="NZ_FUXK01000009.1"/>
</dbReference>
<dbReference type="STRING" id="28136.SAMN02745202_00991"/>
<dbReference type="Pfam" id="PF02577">
    <property type="entry name" value="BFN_dom"/>
    <property type="match status" value="1"/>
</dbReference>
<dbReference type="InterPro" id="IPR003729">
    <property type="entry name" value="Bi_nuclease_dom"/>
</dbReference>
<dbReference type="Proteomes" id="UP000190065">
    <property type="component" value="Unassembled WGS sequence"/>
</dbReference>
<dbReference type="AlphaFoldDB" id="A0A1T4N8V9"/>
<name>A0A1T4N8V9_9BACT</name>
<dbReference type="InterPro" id="IPR036104">
    <property type="entry name" value="BFN_sf"/>
</dbReference>
<dbReference type="GO" id="GO:0004518">
    <property type="term" value="F:nuclease activity"/>
    <property type="evidence" value="ECO:0007669"/>
    <property type="project" value="InterPro"/>
</dbReference>
<evidence type="ECO:0000313" key="3">
    <source>
        <dbReference type="Proteomes" id="UP000190065"/>
    </source>
</evidence>
<dbReference type="PROSITE" id="PS51658">
    <property type="entry name" value="BFN"/>
    <property type="match status" value="1"/>
</dbReference>
<dbReference type="Gene3D" id="3.10.690.10">
    <property type="entry name" value="Bifunctional nuclease domain"/>
    <property type="match status" value="1"/>
</dbReference>
<accession>A0A1T4N8V9</accession>
<proteinExistence type="predicted"/>
<feature type="domain" description="BFN" evidence="1">
    <location>
        <begin position="3"/>
        <end position="132"/>
    </location>
</feature>
<evidence type="ECO:0000259" key="1">
    <source>
        <dbReference type="PROSITE" id="PS51658"/>
    </source>
</evidence>
<sequence length="182" mass="20330">MNRVKLRFHAISQIIGSIGVGIIVLTDEAKERQISVVCDAEMTDALRKRLQARNGEDMHLAGALSSLLKQNETQVEVLIYGIQDGQYCAMLLDADSLVSVKLKVCDAILFALSGHWPIYIDEQLMRTQSASFDAAQEDRVAMPINVLNTDMLKEALARSIAQEDYKMAEYLNAELKRREGKS</sequence>
<organism evidence="2 3">
    <name type="scientific">Segatella oulorum</name>
    <dbReference type="NCBI Taxonomy" id="28136"/>
    <lineage>
        <taxon>Bacteria</taxon>
        <taxon>Pseudomonadati</taxon>
        <taxon>Bacteroidota</taxon>
        <taxon>Bacteroidia</taxon>
        <taxon>Bacteroidales</taxon>
        <taxon>Prevotellaceae</taxon>
        <taxon>Segatella</taxon>
    </lineage>
</organism>
<protein>
    <submittedName>
        <fullName evidence="2">Bifunctional nuclease</fullName>
    </submittedName>
</protein>